<proteinExistence type="predicted"/>
<protein>
    <submittedName>
        <fullName evidence="1">Uncharacterized protein</fullName>
    </submittedName>
</protein>
<gene>
    <name evidence="1" type="ORF">CHCC16736_1660</name>
</gene>
<dbReference type="EMBL" id="NILC01000014">
    <property type="protein sequence ID" value="TWL30626.1"/>
    <property type="molecule type" value="Genomic_DNA"/>
</dbReference>
<evidence type="ECO:0000313" key="1">
    <source>
        <dbReference type="EMBL" id="TWL30626.1"/>
    </source>
</evidence>
<dbReference type="Proteomes" id="UP000435910">
    <property type="component" value="Unassembled WGS sequence"/>
</dbReference>
<dbReference type="Gene3D" id="1.10.10.10">
    <property type="entry name" value="Winged helix-like DNA-binding domain superfamily/Winged helix DNA-binding domain"/>
    <property type="match status" value="1"/>
</dbReference>
<reference evidence="1 2" key="1">
    <citation type="submission" date="2019-06" db="EMBL/GenBank/DDBJ databases">
        <title>Genome sequence analysis of &gt;100 Bacillus licheniformis strains suggests intrinsic resistance to this species.</title>
        <authorList>
            <person name="Wels M."/>
            <person name="Siezen R.J."/>
            <person name="Johansen E."/>
            <person name="Stuer-Lauridsen B."/>
            <person name="Bjerre K."/>
            <person name="Nielsen B.K.K."/>
        </authorList>
    </citation>
    <scope>NUCLEOTIDE SEQUENCE [LARGE SCALE GENOMIC DNA]</scope>
    <source>
        <strain evidence="1 2">BAC-16736</strain>
    </source>
</reference>
<evidence type="ECO:0000313" key="2">
    <source>
        <dbReference type="Proteomes" id="UP000435910"/>
    </source>
</evidence>
<accession>A0A415J4R0</accession>
<sequence length="153" mass="18068">MTDQMIAWEIEEWIRDYKFMLREIKRLNRLLNKVDFTSTKLTATYGDEAGMPRVSAGVSQAELRQMDQRERRIHKYESIVHYLENAMEHIEEEKHRIVYDCMMEGMSYTAIANHLDCSRDTIRKIKTAIIGNIVNKVKEANFLQYLNSFKSAV</sequence>
<dbReference type="SUPFAM" id="SSF88659">
    <property type="entry name" value="Sigma3 and sigma4 domains of RNA polymerase sigma factors"/>
    <property type="match status" value="1"/>
</dbReference>
<dbReference type="AlphaFoldDB" id="A0A415J4R0"/>
<dbReference type="InterPro" id="IPR036388">
    <property type="entry name" value="WH-like_DNA-bd_sf"/>
</dbReference>
<name>A0A415J4R0_BACLI</name>
<comment type="caution">
    <text evidence="1">The sequence shown here is derived from an EMBL/GenBank/DDBJ whole genome shotgun (WGS) entry which is preliminary data.</text>
</comment>
<organism evidence="1 2">
    <name type="scientific">Bacillus licheniformis</name>
    <dbReference type="NCBI Taxonomy" id="1402"/>
    <lineage>
        <taxon>Bacteria</taxon>
        <taxon>Bacillati</taxon>
        <taxon>Bacillota</taxon>
        <taxon>Bacilli</taxon>
        <taxon>Bacillales</taxon>
        <taxon>Bacillaceae</taxon>
        <taxon>Bacillus</taxon>
    </lineage>
</organism>
<dbReference type="RefSeq" id="WP_044822371.1">
    <property type="nucleotide sequence ID" value="NZ_CAVNYF010000006.1"/>
</dbReference>
<dbReference type="InterPro" id="IPR013324">
    <property type="entry name" value="RNA_pol_sigma_r3/r4-like"/>
</dbReference>